<reference evidence="3 4" key="2">
    <citation type="submission" date="2013-02" db="EMBL/GenBank/DDBJ databases">
        <title>The Genome Sequence of Plasmodium falciparum Vietnam Oak-Knoll (FVO).</title>
        <authorList>
            <consortium name="The Broad Institute Genome Sequencing Platform"/>
            <consortium name="The Broad Institute Genome Sequencing Center for Infectious Disease"/>
            <person name="Neafsey D."/>
            <person name="Cheeseman I."/>
            <person name="Volkman S."/>
            <person name="Adams J."/>
            <person name="Walker B."/>
            <person name="Young S.K."/>
            <person name="Zeng Q."/>
            <person name="Gargeya S."/>
            <person name="Fitzgerald M."/>
            <person name="Haas B."/>
            <person name="Abouelleil A."/>
            <person name="Alvarado L."/>
            <person name="Arachchi H.M."/>
            <person name="Berlin A.M."/>
            <person name="Chapman S.B."/>
            <person name="Dewar J."/>
            <person name="Goldberg J."/>
            <person name="Griggs A."/>
            <person name="Gujja S."/>
            <person name="Hansen M."/>
            <person name="Howarth C."/>
            <person name="Imamovic A."/>
            <person name="Larimer J."/>
            <person name="McCowan C."/>
            <person name="Murphy C."/>
            <person name="Neiman D."/>
            <person name="Pearson M."/>
            <person name="Priest M."/>
            <person name="Roberts A."/>
            <person name="Saif S."/>
            <person name="Shea T."/>
            <person name="Sisk P."/>
            <person name="Sykes S."/>
            <person name="Wortman J."/>
            <person name="Nusbaum C."/>
            <person name="Birren B."/>
        </authorList>
    </citation>
    <scope>NUCLEOTIDE SEQUENCE [LARGE SCALE GENOMIC DNA]</scope>
    <source>
        <strain evidence="4">Vietnam Oak-Knoll (FVO)</strain>
    </source>
</reference>
<dbReference type="AlphaFoldDB" id="A0A024VCX6"/>
<accession>A0A024VCX6</accession>
<keyword evidence="2" id="KW-0812">Transmembrane</keyword>
<proteinExistence type="predicted"/>
<dbReference type="EMBL" id="KI925011">
    <property type="protein sequence ID" value="ETW20878.1"/>
    <property type="molecule type" value="Genomic_DNA"/>
</dbReference>
<feature type="compositionally biased region" description="Low complexity" evidence="1">
    <location>
        <begin position="136"/>
        <end position="147"/>
    </location>
</feature>
<name>A0A024VCX6_PLAFA</name>
<keyword evidence="2" id="KW-0472">Membrane</keyword>
<evidence type="ECO:0000256" key="1">
    <source>
        <dbReference type="SAM" id="MobiDB-lite"/>
    </source>
</evidence>
<evidence type="ECO:0000256" key="2">
    <source>
        <dbReference type="SAM" id="Phobius"/>
    </source>
</evidence>
<feature type="region of interest" description="Disordered" evidence="1">
    <location>
        <begin position="107"/>
        <end position="148"/>
    </location>
</feature>
<feature type="compositionally biased region" description="Basic residues" evidence="1">
    <location>
        <begin position="120"/>
        <end position="129"/>
    </location>
</feature>
<evidence type="ECO:0000313" key="4">
    <source>
        <dbReference type="Proteomes" id="UP000030690"/>
    </source>
</evidence>
<keyword evidence="2" id="KW-1133">Transmembrane helix</keyword>
<evidence type="ECO:0000313" key="3">
    <source>
        <dbReference type="EMBL" id="ETW20878.1"/>
    </source>
</evidence>
<dbReference type="Proteomes" id="UP000030690">
    <property type="component" value="Unassembled WGS sequence"/>
</dbReference>
<sequence>MLMAIYNHILNNHYIMLVHILCLKKKKEKRIRIKIKIRKKKKKEKKNVIFFLFKYFILLNIFILGEEDDDNNNISGKSILGTSHNNISNIDLSSIPNLDSNIHVSFSSDTKEWSPNNLTSKKKKKKKEIRPKDIMSNSDSSNTSSINKQNNNQIKSVLLKENKGVKITGPCNVNLSIFLVPHIYIDVETKYNNIELKYELDEFSDSIKFKDTTTELRTSDDTLMNTNFNVGVSRDTLDKDRLYNICAENKNIYIYSHTCIHIFILSHFRNM</sequence>
<feature type="transmembrane region" description="Helical" evidence="2">
    <location>
        <begin position="48"/>
        <end position="65"/>
    </location>
</feature>
<gene>
    <name evidence="3" type="ORF">PFFVO_00210</name>
</gene>
<organism evidence="3 4">
    <name type="scientific">Plasmodium falciparum Vietnam Oak-Knoll</name>
    <name type="common">FVO</name>
    <dbReference type="NCBI Taxonomy" id="1036723"/>
    <lineage>
        <taxon>Eukaryota</taxon>
        <taxon>Sar</taxon>
        <taxon>Alveolata</taxon>
        <taxon>Apicomplexa</taxon>
        <taxon>Aconoidasida</taxon>
        <taxon>Haemosporida</taxon>
        <taxon>Plasmodiidae</taxon>
        <taxon>Plasmodium</taxon>
        <taxon>Plasmodium (Laverania)</taxon>
    </lineage>
</organism>
<protein>
    <submittedName>
        <fullName evidence="3">Uncharacterized protein</fullName>
    </submittedName>
</protein>
<feature type="compositionally biased region" description="Polar residues" evidence="1">
    <location>
        <begin position="107"/>
        <end position="119"/>
    </location>
</feature>
<reference evidence="3 4" key="1">
    <citation type="submission" date="2013-02" db="EMBL/GenBank/DDBJ databases">
        <title>The Genome Annotation of Plasmodium falciparum Vietnam Oak-Knoll (FVO).</title>
        <authorList>
            <consortium name="The Broad Institute Genome Sequencing Platform"/>
            <consortium name="The Broad Institute Genome Sequencing Center for Infectious Disease"/>
            <person name="Neafsey D."/>
            <person name="Hoffman S."/>
            <person name="Volkman S."/>
            <person name="Rosenthal P."/>
            <person name="Walker B."/>
            <person name="Young S.K."/>
            <person name="Zeng Q."/>
            <person name="Gargeya S."/>
            <person name="Fitzgerald M."/>
            <person name="Haas B."/>
            <person name="Abouelleil A."/>
            <person name="Allen A.W."/>
            <person name="Alvarado L."/>
            <person name="Arachchi H.M."/>
            <person name="Berlin A.M."/>
            <person name="Chapman S.B."/>
            <person name="Gainer-Dewar J."/>
            <person name="Goldberg J."/>
            <person name="Griggs A."/>
            <person name="Gujja S."/>
            <person name="Hansen M."/>
            <person name="Howarth C."/>
            <person name="Imamovic A."/>
            <person name="Ireland A."/>
            <person name="Larimer J."/>
            <person name="McCowan C."/>
            <person name="Murphy C."/>
            <person name="Pearson M."/>
            <person name="Poon T.W."/>
            <person name="Priest M."/>
            <person name="Roberts A."/>
            <person name="Saif S."/>
            <person name="Shea T."/>
            <person name="Sisk P."/>
            <person name="Sykes S."/>
            <person name="Wortman J."/>
            <person name="Nusbaum C."/>
            <person name="Birren B."/>
        </authorList>
    </citation>
    <scope>NUCLEOTIDE SEQUENCE [LARGE SCALE GENOMIC DNA]</scope>
    <source>
        <strain evidence="4">Vietnam Oak-Knoll (FVO)</strain>
    </source>
</reference>
<feature type="transmembrane region" description="Helical" evidence="2">
    <location>
        <begin position="6"/>
        <end position="23"/>
    </location>
</feature>